<dbReference type="AlphaFoldDB" id="A0A0A8YM85"/>
<reference evidence="1" key="1">
    <citation type="submission" date="2014-09" db="EMBL/GenBank/DDBJ databases">
        <authorList>
            <person name="Magalhaes I.L.F."/>
            <person name="Oliveira U."/>
            <person name="Santos F.R."/>
            <person name="Vidigal T.H.D.A."/>
            <person name="Brescovit A.D."/>
            <person name="Santos A.J."/>
        </authorList>
    </citation>
    <scope>NUCLEOTIDE SEQUENCE</scope>
    <source>
        <tissue evidence="1">Shoot tissue taken approximately 20 cm above the soil surface</tissue>
    </source>
</reference>
<evidence type="ECO:0000313" key="1">
    <source>
        <dbReference type="EMBL" id="JAD26170.1"/>
    </source>
</evidence>
<proteinExistence type="predicted"/>
<organism evidence="1">
    <name type="scientific">Arundo donax</name>
    <name type="common">Giant reed</name>
    <name type="synonym">Donax arundinaceus</name>
    <dbReference type="NCBI Taxonomy" id="35708"/>
    <lineage>
        <taxon>Eukaryota</taxon>
        <taxon>Viridiplantae</taxon>
        <taxon>Streptophyta</taxon>
        <taxon>Embryophyta</taxon>
        <taxon>Tracheophyta</taxon>
        <taxon>Spermatophyta</taxon>
        <taxon>Magnoliopsida</taxon>
        <taxon>Liliopsida</taxon>
        <taxon>Poales</taxon>
        <taxon>Poaceae</taxon>
        <taxon>PACMAD clade</taxon>
        <taxon>Arundinoideae</taxon>
        <taxon>Arundineae</taxon>
        <taxon>Arundo</taxon>
    </lineage>
</organism>
<sequence length="265" mass="28837">MNTGGDNNSGDALAAAMLAETETGAASSFKGVEFKLEDLLNLDDLDESLWCSPNGREQTICINQSVERTEILASPVPQGTDLINMVAFEEEEELEWVAQMTDDQMTEAEQMMQPNAEVATLESIVEPFPSVLQDFLAGPLGELPESLESAPREVPHLSEQEFLELSLGGAPESAFIDVPESSVQASTVSTQSQLATHPSAAPKWKRSRRCSAWERALRPNTSANHSAGGAMLVWSSALGAELVEHPGIKQKREVHSMRSSWMLVR</sequence>
<dbReference type="EMBL" id="GBRH01271725">
    <property type="protein sequence ID" value="JAD26170.1"/>
    <property type="molecule type" value="Transcribed_RNA"/>
</dbReference>
<reference evidence="1" key="2">
    <citation type="journal article" date="2015" name="Data Brief">
        <title>Shoot transcriptome of the giant reed, Arundo donax.</title>
        <authorList>
            <person name="Barrero R.A."/>
            <person name="Guerrero F.D."/>
            <person name="Moolhuijzen P."/>
            <person name="Goolsby J.A."/>
            <person name="Tidwell J."/>
            <person name="Bellgard S.E."/>
            <person name="Bellgard M.I."/>
        </authorList>
    </citation>
    <scope>NUCLEOTIDE SEQUENCE</scope>
    <source>
        <tissue evidence="1">Shoot tissue taken approximately 20 cm above the soil surface</tissue>
    </source>
</reference>
<protein>
    <submittedName>
        <fullName evidence="1">Uncharacterized protein</fullName>
    </submittedName>
</protein>
<accession>A0A0A8YM85</accession>
<name>A0A0A8YM85_ARUDO</name>